<dbReference type="Proteomes" id="UP000636960">
    <property type="component" value="Unassembled WGS sequence"/>
</dbReference>
<dbReference type="Gene3D" id="2.40.420.20">
    <property type="match status" value="1"/>
</dbReference>
<name>A0A919K394_9ACTN</name>
<keyword evidence="2" id="KW-0472">Membrane</keyword>
<dbReference type="PANTHER" id="PTHR30469:SF15">
    <property type="entry name" value="HLYD FAMILY OF SECRETION PROTEINS"/>
    <property type="match status" value="1"/>
</dbReference>
<dbReference type="InterPro" id="IPR036366">
    <property type="entry name" value="PGBDSf"/>
</dbReference>
<gene>
    <name evidence="4" type="ORF">Ari01nite_61790</name>
</gene>
<feature type="region of interest" description="Disordered" evidence="1">
    <location>
        <begin position="415"/>
        <end position="435"/>
    </location>
</feature>
<dbReference type="InterPro" id="IPR036365">
    <property type="entry name" value="PGBD-like_sf"/>
</dbReference>
<reference evidence="4" key="1">
    <citation type="submission" date="2021-01" db="EMBL/GenBank/DDBJ databases">
        <title>Whole genome shotgun sequence of Actinoplanes rishiriensis NBRC 108556.</title>
        <authorList>
            <person name="Komaki H."/>
            <person name="Tamura T."/>
        </authorList>
    </citation>
    <scope>NUCLEOTIDE SEQUENCE</scope>
    <source>
        <strain evidence="4">NBRC 108556</strain>
    </source>
</reference>
<dbReference type="AlphaFoldDB" id="A0A919K394"/>
<organism evidence="4 5">
    <name type="scientific">Paractinoplanes rishiriensis</name>
    <dbReference type="NCBI Taxonomy" id="1050105"/>
    <lineage>
        <taxon>Bacteria</taxon>
        <taxon>Bacillati</taxon>
        <taxon>Actinomycetota</taxon>
        <taxon>Actinomycetes</taxon>
        <taxon>Micromonosporales</taxon>
        <taxon>Micromonosporaceae</taxon>
        <taxon>Paractinoplanes</taxon>
    </lineage>
</organism>
<keyword evidence="2" id="KW-1133">Transmembrane helix</keyword>
<dbReference type="PANTHER" id="PTHR30469">
    <property type="entry name" value="MULTIDRUG RESISTANCE PROTEIN MDTA"/>
    <property type="match status" value="1"/>
</dbReference>
<dbReference type="EMBL" id="BOMV01000065">
    <property type="protein sequence ID" value="GIE98714.1"/>
    <property type="molecule type" value="Genomic_DNA"/>
</dbReference>
<protein>
    <recommendedName>
        <fullName evidence="3">Peptidoglycan binding-like domain-containing protein</fullName>
    </recommendedName>
</protein>
<dbReference type="Pfam" id="PF01471">
    <property type="entry name" value="PG_binding_1"/>
    <property type="match status" value="1"/>
</dbReference>
<evidence type="ECO:0000256" key="1">
    <source>
        <dbReference type="SAM" id="MobiDB-lite"/>
    </source>
</evidence>
<evidence type="ECO:0000313" key="5">
    <source>
        <dbReference type="Proteomes" id="UP000636960"/>
    </source>
</evidence>
<evidence type="ECO:0000259" key="3">
    <source>
        <dbReference type="Pfam" id="PF01471"/>
    </source>
</evidence>
<evidence type="ECO:0000313" key="4">
    <source>
        <dbReference type="EMBL" id="GIE98714.1"/>
    </source>
</evidence>
<dbReference type="Gene3D" id="1.10.101.10">
    <property type="entry name" value="PGBD-like superfamily/PGBD"/>
    <property type="match status" value="1"/>
</dbReference>
<feature type="domain" description="Peptidoglycan binding-like" evidence="3">
    <location>
        <begin position="161"/>
        <end position="196"/>
    </location>
</feature>
<dbReference type="SUPFAM" id="SSF47090">
    <property type="entry name" value="PGBD-like"/>
    <property type="match status" value="1"/>
</dbReference>
<sequence>MGASRAEADVDGATDPVTRELPAAEPVAPPAPLRGRRRFLLGLLTGAVLMAGGGLFASTFIKSPQQVASEAAPPPPTMITVPVAERVLKQTVVLRGTVAPERAVDVKPVLGDGRSVITRKVVATGDNIGSGSVLAEISGRPVIGLRGRIPPYREIGPGMKGPDVEQLQSALRGLGYRITDERGEFGASTQRVLRQMYRARDYDPPLRAVKTDATETGTTAPEPEFEVYVPMSELVYIATFPAQVTAVKKGLGAEVDGSILTLSLGGLVVRGNLVPADRELVETGMPVEIYNETSDEKVPGKVGTIGELRQSSAAGGGGEQGNGHPIEVRGTKAIPMDFAGEDVRLTVTAATTGEAVLVVPVSAVFSAADGSTQVLRIVDGDRREPVTVRTGASSGGFVQVTADGLSKGDRVLVGERMTTGGEAPEPQTTGGGDGN</sequence>
<dbReference type="RefSeq" id="WP_203785731.1">
    <property type="nucleotide sequence ID" value="NZ_BOMV01000065.1"/>
</dbReference>
<dbReference type="GO" id="GO:1990281">
    <property type="term" value="C:efflux pump complex"/>
    <property type="evidence" value="ECO:0007669"/>
    <property type="project" value="TreeGrafter"/>
</dbReference>
<keyword evidence="5" id="KW-1185">Reference proteome</keyword>
<dbReference type="GO" id="GO:0015562">
    <property type="term" value="F:efflux transmembrane transporter activity"/>
    <property type="evidence" value="ECO:0007669"/>
    <property type="project" value="TreeGrafter"/>
</dbReference>
<feature type="region of interest" description="Disordered" evidence="1">
    <location>
        <begin position="1"/>
        <end position="29"/>
    </location>
</feature>
<proteinExistence type="predicted"/>
<accession>A0A919K394</accession>
<feature type="transmembrane region" description="Helical" evidence="2">
    <location>
        <begin position="39"/>
        <end position="61"/>
    </location>
</feature>
<evidence type="ECO:0000256" key="2">
    <source>
        <dbReference type="SAM" id="Phobius"/>
    </source>
</evidence>
<keyword evidence="2" id="KW-0812">Transmembrane</keyword>
<dbReference type="InterPro" id="IPR002477">
    <property type="entry name" value="Peptidoglycan-bd-like"/>
</dbReference>
<comment type="caution">
    <text evidence="4">The sequence shown here is derived from an EMBL/GenBank/DDBJ whole genome shotgun (WGS) entry which is preliminary data.</text>
</comment>